<dbReference type="Pfam" id="PF22162">
    <property type="entry name" value="PFIN"/>
    <property type="match status" value="1"/>
</dbReference>
<reference evidence="1 2" key="1">
    <citation type="submission" date="2018-10" db="EMBL/GenBank/DDBJ databases">
        <title>Paraburkholderia sp. 7MK8-2, isolated from soil.</title>
        <authorList>
            <person name="Gao Z.-H."/>
            <person name="Qiu L.-H."/>
        </authorList>
    </citation>
    <scope>NUCLEOTIDE SEQUENCE [LARGE SCALE GENOMIC DNA]</scope>
    <source>
        <strain evidence="1 2">7MK8-2</strain>
    </source>
</reference>
<dbReference type="Proteomes" id="UP000280434">
    <property type="component" value="Unassembled WGS sequence"/>
</dbReference>
<comment type="caution">
    <text evidence="1">The sequence shown here is derived from an EMBL/GenBank/DDBJ whole genome shotgun (WGS) entry which is preliminary data.</text>
</comment>
<sequence>MHSSASTHAVALAPAAGSEPVWIVPLQGHPYYDHVRLKRVFEDDQSRHRVVVVDAHKLLECADRDDTDYVLPPVGDWHSGKIRGIREFLDPDNARIPAMPYVTIRARHARGLLGLLGLKREGVAAFRNGQHRARYLAHAGATAFPVEVHEREAELLMSLCGA</sequence>
<protein>
    <submittedName>
        <fullName evidence="1">Uncharacterized protein</fullName>
    </submittedName>
</protein>
<gene>
    <name evidence="1" type="ORF">D7S89_07640</name>
</gene>
<dbReference type="AlphaFoldDB" id="A0A494XJM8"/>
<evidence type="ECO:0000313" key="1">
    <source>
        <dbReference type="EMBL" id="RKP50925.1"/>
    </source>
</evidence>
<evidence type="ECO:0000313" key="2">
    <source>
        <dbReference type="Proteomes" id="UP000280434"/>
    </source>
</evidence>
<keyword evidence="2" id="KW-1185">Reference proteome</keyword>
<accession>A0A494XJM8</accession>
<name>A0A494XJM8_9BURK</name>
<organism evidence="1 2">
    <name type="scientific">Trinickia fusca</name>
    <dbReference type="NCBI Taxonomy" id="2419777"/>
    <lineage>
        <taxon>Bacteria</taxon>
        <taxon>Pseudomonadati</taxon>
        <taxon>Pseudomonadota</taxon>
        <taxon>Betaproteobacteria</taxon>
        <taxon>Burkholderiales</taxon>
        <taxon>Burkholderiaceae</taxon>
        <taxon>Trinickia</taxon>
    </lineage>
</organism>
<dbReference type="RefSeq" id="WP_121277010.1">
    <property type="nucleotide sequence ID" value="NZ_RBZV01000002.1"/>
</dbReference>
<dbReference type="OrthoDB" id="7012308at2"/>
<dbReference type="InterPro" id="IPR054044">
    <property type="entry name" value="PFIN"/>
</dbReference>
<proteinExistence type="predicted"/>
<dbReference type="EMBL" id="RBZV01000002">
    <property type="protein sequence ID" value="RKP50925.1"/>
    <property type="molecule type" value="Genomic_DNA"/>
</dbReference>